<proteinExistence type="predicted"/>
<dbReference type="InParanoid" id="A0A2P5CGC2"/>
<dbReference type="AlphaFoldDB" id="A0A2P5CGC2"/>
<reference evidence="2" key="1">
    <citation type="submission" date="2016-06" db="EMBL/GenBank/DDBJ databases">
        <title>Parallel loss of symbiosis genes in relatives of nitrogen-fixing non-legume Parasponia.</title>
        <authorList>
            <person name="Van Velzen R."/>
            <person name="Holmer R."/>
            <person name="Bu F."/>
            <person name="Rutten L."/>
            <person name="Van Zeijl A."/>
            <person name="Liu W."/>
            <person name="Santuari L."/>
            <person name="Cao Q."/>
            <person name="Sharma T."/>
            <person name="Shen D."/>
            <person name="Roswanjaya Y."/>
            <person name="Wardhani T."/>
            <person name="Kalhor M.S."/>
            <person name="Jansen J."/>
            <person name="Van den Hoogen J."/>
            <person name="Gungor B."/>
            <person name="Hartog M."/>
            <person name="Hontelez J."/>
            <person name="Verver J."/>
            <person name="Yang W.-C."/>
            <person name="Schijlen E."/>
            <person name="Repin R."/>
            <person name="Schilthuizen M."/>
            <person name="Schranz E."/>
            <person name="Heidstra R."/>
            <person name="Miyata K."/>
            <person name="Fedorova E."/>
            <person name="Kohlen W."/>
            <person name="Bisseling T."/>
            <person name="Smit S."/>
            <person name="Geurts R."/>
        </authorList>
    </citation>
    <scope>NUCLEOTIDE SEQUENCE [LARGE SCALE GENOMIC DNA]</scope>
    <source>
        <strain evidence="2">cv. RG33-2</strain>
    </source>
</reference>
<sequence>MVELALHASNLLTELIASWDCCGQTPTRLSDDHKPSSSLNETLLEPIVDQASHYLKHGHVDQLHGSFHLAADFEVHFQIIVPGVSGPNSSSLALHPEFHAAASTWLVI</sequence>
<name>A0A2P5CGC2_TREOI</name>
<protein>
    <submittedName>
        <fullName evidence="1">Uncharacterized protein</fullName>
    </submittedName>
</protein>
<dbReference type="Proteomes" id="UP000237000">
    <property type="component" value="Unassembled WGS sequence"/>
</dbReference>
<gene>
    <name evidence="1" type="ORF">TorRG33x02_285870</name>
</gene>
<accession>A0A2P5CGC2</accession>
<dbReference type="OrthoDB" id="10332198at2759"/>
<organism evidence="1 2">
    <name type="scientific">Trema orientale</name>
    <name type="common">Charcoal tree</name>
    <name type="synonym">Celtis orientalis</name>
    <dbReference type="NCBI Taxonomy" id="63057"/>
    <lineage>
        <taxon>Eukaryota</taxon>
        <taxon>Viridiplantae</taxon>
        <taxon>Streptophyta</taxon>
        <taxon>Embryophyta</taxon>
        <taxon>Tracheophyta</taxon>
        <taxon>Spermatophyta</taxon>
        <taxon>Magnoliopsida</taxon>
        <taxon>eudicotyledons</taxon>
        <taxon>Gunneridae</taxon>
        <taxon>Pentapetalae</taxon>
        <taxon>rosids</taxon>
        <taxon>fabids</taxon>
        <taxon>Rosales</taxon>
        <taxon>Cannabaceae</taxon>
        <taxon>Trema</taxon>
    </lineage>
</organism>
<evidence type="ECO:0000313" key="1">
    <source>
        <dbReference type="EMBL" id="PON60103.1"/>
    </source>
</evidence>
<dbReference type="EMBL" id="JXTC01000368">
    <property type="protein sequence ID" value="PON60103.1"/>
    <property type="molecule type" value="Genomic_DNA"/>
</dbReference>
<keyword evidence="2" id="KW-1185">Reference proteome</keyword>
<evidence type="ECO:0000313" key="2">
    <source>
        <dbReference type="Proteomes" id="UP000237000"/>
    </source>
</evidence>
<comment type="caution">
    <text evidence="1">The sequence shown here is derived from an EMBL/GenBank/DDBJ whole genome shotgun (WGS) entry which is preliminary data.</text>
</comment>